<dbReference type="InterPro" id="IPR001128">
    <property type="entry name" value="Cyt_P450"/>
</dbReference>
<keyword evidence="6 7" id="KW-0503">Monooxygenase</keyword>
<dbReference type="EMBL" id="JBHRWK010000164">
    <property type="protein sequence ID" value="MFC3456504.1"/>
    <property type="molecule type" value="Genomic_DNA"/>
</dbReference>
<evidence type="ECO:0000256" key="2">
    <source>
        <dbReference type="ARBA" id="ARBA00022617"/>
    </source>
</evidence>
<comment type="similarity">
    <text evidence="1 7">Belongs to the cytochrome P450 family.</text>
</comment>
<name>A0ABV7PBI0_9PSEU</name>
<evidence type="ECO:0000256" key="5">
    <source>
        <dbReference type="ARBA" id="ARBA00023004"/>
    </source>
</evidence>
<reference evidence="10" key="1">
    <citation type="journal article" date="2019" name="Int. J. Syst. Evol. Microbiol.">
        <title>The Global Catalogue of Microorganisms (GCM) 10K type strain sequencing project: providing services to taxonomists for standard genome sequencing and annotation.</title>
        <authorList>
            <consortium name="The Broad Institute Genomics Platform"/>
            <consortium name="The Broad Institute Genome Sequencing Center for Infectious Disease"/>
            <person name="Wu L."/>
            <person name="Ma J."/>
        </authorList>
    </citation>
    <scope>NUCLEOTIDE SEQUENCE [LARGE SCALE GENOMIC DNA]</scope>
    <source>
        <strain evidence="10">CGMCC 4.7676</strain>
    </source>
</reference>
<evidence type="ECO:0000256" key="3">
    <source>
        <dbReference type="ARBA" id="ARBA00022723"/>
    </source>
</evidence>
<keyword evidence="5 7" id="KW-0408">Iron</keyword>
<evidence type="ECO:0000256" key="8">
    <source>
        <dbReference type="SAM" id="MobiDB-lite"/>
    </source>
</evidence>
<sequence length="480" mass="52885">MKTDRAIPLARGAVPLLGHARALSRDPMHFLKSLPEDVDLIGLRLGPNPVVLVCDPELTQQVLTDDSTFDKGGPLVDLVAPLVGDGLATCPRSRHRHPRRLLQPLFRPGRLEDYGEKMAAAIDSVIGDWRDDQVFDVPAEMRRLTIRVAVEALFSGTLAPAVADQTADDFTAVLVGIAQRMARPPVADRLPTPTNRRYYAALKRVRETVRDAVERRRADGTGEDDVLARLLTTGADGKPVLSESAIVDHAITFLIAPTATIASVLGWALHVLAEHPDMQDRLHAEIDVLLADKPASSDVLAKLELTQRIVTESLRMYPSLFFAPLRIVTTDTDLGQHRLPAGTVLAFSPWLVHHRSDLYEDPEHFDPDRWKNTELPMPSRNAFIPFGSGARQCIGLDFAYQEMVLALATIASRWRLEPVAGSPLPPRAAANLTARGLRVRTVLRRPSGAEKCSRPVDLDGRSVRTPDGNHRPTQRPGWLI</sequence>
<evidence type="ECO:0000256" key="1">
    <source>
        <dbReference type="ARBA" id="ARBA00010617"/>
    </source>
</evidence>
<gene>
    <name evidence="9" type="ORF">ACFOSH_44410</name>
</gene>
<dbReference type="InterPro" id="IPR017972">
    <property type="entry name" value="Cyt_P450_CS"/>
</dbReference>
<dbReference type="PRINTS" id="PR00465">
    <property type="entry name" value="EP450IV"/>
</dbReference>
<keyword evidence="2 7" id="KW-0349">Heme</keyword>
<evidence type="ECO:0000256" key="7">
    <source>
        <dbReference type="RuleBase" id="RU000461"/>
    </source>
</evidence>
<protein>
    <submittedName>
        <fullName evidence="9">Cytochrome P450</fullName>
    </submittedName>
</protein>
<organism evidence="9 10">
    <name type="scientific">Amycolatopsis speibonae</name>
    <dbReference type="NCBI Taxonomy" id="1450224"/>
    <lineage>
        <taxon>Bacteria</taxon>
        <taxon>Bacillati</taxon>
        <taxon>Actinomycetota</taxon>
        <taxon>Actinomycetes</taxon>
        <taxon>Pseudonocardiales</taxon>
        <taxon>Pseudonocardiaceae</taxon>
        <taxon>Amycolatopsis</taxon>
    </lineage>
</organism>
<comment type="caution">
    <text evidence="9">The sequence shown here is derived from an EMBL/GenBank/DDBJ whole genome shotgun (WGS) entry which is preliminary data.</text>
</comment>
<dbReference type="Proteomes" id="UP001595645">
    <property type="component" value="Unassembled WGS sequence"/>
</dbReference>
<proteinExistence type="inferred from homology"/>
<evidence type="ECO:0000313" key="9">
    <source>
        <dbReference type="EMBL" id="MFC3456504.1"/>
    </source>
</evidence>
<evidence type="ECO:0000313" key="10">
    <source>
        <dbReference type="Proteomes" id="UP001595645"/>
    </source>
</evidence>
<dbReference type="InterPro" id="IPR002403">
    <property type="entry name" value="Cyt_P450_E_grp-IV"/>
</dbReference>
<keyword evidence="10" id="KW-1185">Reference proteome</keyword>
<evidence type="ECO:0000256" key="6">
    <source>
        <dbReference type="ARBA" id="ARBA00023033"/>
    </source>
</evidence>
<keyword evidence="3 7" id="KW-0479">Metal-binding</keyword>
<dbReference type="InterPro" id="IPR050196">
    <property type="entry name" value="Cytochrome_P450_Monoox"/>
</dbReference>
<dbReference type="SUPFAM" id="SSF48264">
    <property type="entry name" value="Cytochrome P450"/>
    <property type="match status" value="1"/>
</dbReference>
<keyword evidence="4 7" id="KW-0560">Oxidoreductase</keyword>
<feature type="compositionally biased region" description="Basic and acidic residues" evidence="8">
    <location>
        <begin position="448"/>
        <end position="470"/>
    </location>
</feature>
<evidence type="ECO:0000256" key="4">
    <source>
        <dbReference type="ARBA" id="ARBA00023002"/>
    </source>
</evidence>
<dbReference type="Gene3D" id="1.10.630.10">
    <property type="entry name" value="Cytochrome P450"/>
    <property type="match status" value="1"/>
</dbReference>
<dbReference type="PANTHER" id="PTHR24291:SF50">
    <property type="entry name" value="BIFUNCTIONAL ALBAFLAVENONE MONOOXYGENASE_TERPENE SYNTHASE"/>
    <property type="match status" value="1"/>
</dbReference>
<dbReference type="PANTHER" id="PTHR24291">
    <property type="entry name" value="CYTOCHROME P450 FAMILY 4"/>
    <property type="match status" value="1"/>
</dbReference>
<dbReference type="PRINTS" id="PR00385">
    <property type="entry name" value="P450"/>
</dbReference>
<dbReference type="InterPro" id="IPR036396">
    <property type="entry name" value="Cyt_P450_sf"/>
</dbReference>
<dbReference type="Pfam" id="PF00067">
    <property type="entry name" value="p450"/>
    <property type="match status" value="1"/>
</dbReference>
<accession>A0ABV7PBI0</accession>
<dbReference type="RefSeq" id="WP_378247925.1">
    <property type="nucleotide sequence ID" value="NZ_JBHRWK010000164.1"/>
</dbReference>
<feature type="region of interest" description="Disordered" evidence="8">
    <location>
        <begin position="448"/>
        <end position="480"/>
    </location>
</feature>
<dbReference type="PROSITE" id="PS00086">
    <property type="entry name" value="CYTOCHROME_P450"/>
    <property type="match status" value="1"/>
</dbReference>